<sequence>MQETNLDSRGIKVRCKGRAWKHDGKKDNKQLPAQVGASWQNHNDIWIRSAPGTKTWGQAEQKGDWFPVELKVWCKITAGKGAEESQNSIAYCWGEK</sequence>
<comment type="caution">
    <text evidence="1">The sequence shown here is derived from an EMBL/GenBank/DDBJ whole genome shotgun (WGS) entry which is preliminary data.</text>
</comment>
<evidence type="ECO:0000313" key="2">
    <source>
        <dbReference type="Proteomes" id="UP001201980"/>
    </source>
</evidence>
<dbReference type="Proteomes" id="UP001201980">
    <property type="component" value="Unassembled WGS sequence"/>
</dbReference>
<dbReference type="EMBL" id="JAKWBI020000630">
    <property type="protein sequence ID" value="KAJ2893279.1"/>
    <property type="molecule type" value="Genomic_DNA"/>
</dbReference>
<organism evidence="1 2">
    <name type="scientific">Zalerion maritima</name>
    <dbReference type="NCBI Taxonomy" id="339359"/>
    <lineage>
        <taxon>Eukaryota</taxon>
        <taxon>Fungi</taxon>
        <taxon>Dikarya</taxon>
        <taxon>Ascomycota</taxon>
        <taxon>Pezizomycotina</taxon>
        <taxon>Sordariomycetes</taxon>
        <taxon>Lulworthiomycetidae</taxon>
        <taxon>Lulworthiales</taxon>
        <taxon>Lulworthiaceae</taxon>
        <taxon>Zalerion</taxon>
    </lineage>
</organism>
<gene>
    <name evidence="1" type="ORF">MKZ38_008848</name>
</gene>
<name>A0AAD5RH98_9PEZI</name>
<reference evidence="1" key="1">
    <citation type="submission" date="2022-07" db="EMBL/GenBank/DDBJ databases">
        <title>Draft genome sequence of Zalerion maritima ATCC 34329, a (micro)plastics degrading marine fungus.</title>
        <authorList>
            <person name="Paco A."/>
            <person name="Goncalves M.F.M."/>
            <person name="Rocha-Santos T.A.P."/>
            <person name="Alves A."/>
        </authorList>
    </citation>
    <scope>NUCLEOTIDE SEQUENCE</scope>
    <source>
        <strain evidence="1">ATCC 34329</strain>
    </source>
</reference>
<dbReference type="AlphaFoldDB" id="A0AAD5RH98"/>
<keyword evidence="2" id="KW-1185">Reference proteome</keyword>
<proteinExistence type="predicted"/>
<evidence type="ECO:0000313" key="1">
    <source>
        <dbReference type="EMBL" id="KAJ2893279.1"/>
    </source>
</evidence>
<protein>
    <submittedName>
        <fullName evidence="1">Uncharacterized protein</fullName>
    </submittedName>
</protein>
<accession>A0AAD5RH98</accession>